<accession>A0ABW8WJS7</accession>
<dbReference type="InterPro" id="IPR027417">
    <property type="entry name" value="P-loop_NTPase"/>
</dbReference>
<dbReference type="PRINTS" id="PR00364">
    <property type="entry name" value="DISEASERSIST"/>
</dbReference>
<dbReference type="PANTHER" id="PTHR47691:SF3">
    <property type="entry name" value="HTH-TYPE TRANSCRIPTIONAL REGULATOR RV0890C-RELATED"/>
    <property type="match status" value="1"/>
</dbReference>
<gene>
    <name evidence="3" type="ORF">AB0759_11425</name>
</gene>
<evidence type="ECO:0000313" key="3">
    <source>
        <dbReference type="EMBL" id="MFL9461236.1"/>
    </source>
</evidence>
<evidence type="ECO:0000256" key="1">
    <source>
        <dbReference type="SAM" id="MobiDB-lite"/>
    </source>
</evidence>
<dbReference type="RefSeq" id="WP_050045304.1">
    <property type="nucleotide sequence ID" value="NZ_JBFQGM010000003.1"/>
</dbReference>
<protein>
    <submittedName>
        <fullName evidence="3">NB-ARC domain-containing protein</fullName>
    </submittedName>
</protein>
<dbReference type="SUPFAM" id="SSF52540">
    <property type="entry name" value="P-loop containing nucleoside triphosphate hydrolases"/>
    <property type="match status" value="1"/>
</dbReference>
<organism evidence="3 4">
    <name type="scientific">Scytonema tolypothrichoides VB-61278_2</name>
    <dbReference type="NCBI Taxonomy" id="3232314"/>
    <lineage>
        <taxon>Bacteria</taxon>
        <taxon>Bacillati</taxon>
        <taxon>Cyanobacteriota</taxon>
        <taxon>Cyanophyceae</taxon>
        <taxon>Nostocales</taxon>
        <taxon>Scytonemataceae</taxon>
        <taxon>Scytonema</taxon>
    </lineage>
</organism>
<dbReference type="EMBL" id="JBFQGM010000003">
    <property type="protein sequence ID" value="MFL9461236.1"/>
    <property type="molecule type" value="Genomic_DNA"/>
</dbReference>
<feature type="domain" description="NB-ARC" evidence="2">
    <location>
        <begin position="121"/>
        <end position="224"/>
    </location>
</feature>
<name>A0ABW8WJS7_9CYAN</name>
<evidence type="ECO:0000313" key="4">
    <source>
        <dbReference type="Proteomes" id="UP001628874"/>
    </source>
</evidence>
<dbReference type="PANTHER" id="PTHR47691">
    <property type="entry name" value="REGULATOR-RELATED"/>
    <property type="match status" value="1"/>
</dbReference>
<dbReference type="Pfam" id="PF00931">
    <property type="entry name" value="NB-ARC"/>
    <property type="match status" value="1"/>
</dbReference>
<feature type="region of interest" description="Disordered" evidence="1">
    <location>
        <begin position="451"/>
        <end position="488"/>
    </location>
</feature>
<keyword evidence="4" id="KW-1185">Reference proteome</keyword>
<feature type="compositionally biased region" description="Polar residues" evidence="1">
    <location>
        <begin position="468"/>
        <end position="488"/>
    </location>
</feature>
<proteinExistence type="predicted"/>
<reference evidence="3 4" key="1">
    <citation type="submission" date="2024-07" db="EMBL/GenBank/DDBJ databases">
        <authorList>
            <person name="Tripathy S."/>
        </authorList>
    </citation>
    <scope>NUCLEOTIDE SEQUENCE [LARGE SCALE GENOMIC DNA]</scope>
    <source>
        <strain evidence="3 4">VB-61278_2</strain>
    </source>
</reference>
<comment type="caution">
    <text evidence="3">The sequence shown here is derived from an EMBL/GenBank/DDBJ whole genome shotgun (WGS) entry which is preliminary data.</text>
</comment>
<dbReference type="Proteomes" id="UP001628874">
    <property type="component" value="Unassembled WGS sequence"/>
</dbReference>
<dbReference type="Gene3D" id="3.40.50.300">
    <property type="entry name" value="P-loop containing nucleotide triphosphate hydrolases"/>
    <property type="match status" value="1"/>
</dbReference>
<sequence length="488" mass="54740">MKQNRRSRGVILTLKGWDKLQGAKAKAELIEYAQEGFTLEELSSRMGLSLHTVSRIQGRLEPVDKSSLQSAFAAFGLELCKEDYTKPSSPNELEVRRACPQYDWEQAPNVSVFYGRSAELVQLREWILEQQCRLVALLGIGGIGKSSLAVKLGLQMQTEFEVVVWRSLQNAPPVEEILTSILQFLLWGLRLDTAIAQSFNSKVSKLMECLMNHRCLLILDNVETILCSGGQVGQCRPGYEGYTQLLKCLGETPHRSCVLVTSREKPRAIAPLVGERTGVKCLRLGGLSSTEGQQLFQQKGQFTGTEQEWQKLIEHYGGNPLALKMVAAGTQELFNGKIASVLEYVEQRVSIFEDISELLECQINRLSVVEEEVMYWLAIHRKPVSLAELTSDIVTSSLKRLVPSAIKSLLQRSLVEKSDEHFFLQPVVMEHITQRFVERVSQERKDSLMQNIQTPTPHSPLPNPCFDKSNSQRLHSENSKATPTATVA</sequence>
<evidence type="ECO:0000259" key="2">
    <source>
        <dbReference type="Pfam" id="PF00931"/>
    </source>
</evidence>
<dbReference type="InterPro" id="IPR002182">
    <property type="entry name" value="NB-ARC"/>
</dbReference>